<evidence type="ECO:0000313" key="4">
    <source>
        <dbReference type="EMBL" id="EHQ06352.1"/>
    </source>
</evidence>
<feature type="transmembrane region" description="Helical" evidence="2">
    <location>
        <begin position="138"/>
        <end position="160"/>
    </location>
</feature>
<evidence type="ECO:0000259" key="3">
    <source>
        <dbReference type="SMART" id="SM00331"/>
    </source>
</evidence>
<dbReference type="PANTHER" id="PTHR43156">
    <property type="entry name" value="STAGE II SPORULATION PROTEIN E-RELATED"/>
    <property type="match status" value="1"/>
</dbReference>
<dbReference type="Gene3D" id="3.60.40.10">
    <property type="entry name" value="PPM-type phosphatase domain"/>
    <property type="match status" value="1"/>
</dbReference>
<dbReference type="GO" id="GO:0016791">
    <property type="term" value="F:phosphatase activity"/>
    <property type="evidence" value="ECO:0007669"/>
    <property type="project" value="TreeGrafter"/>
</dbReference>
<dbReference type="RefSeq" id="WP_002771802.1">
    <property type="nucleotide sequence ID" value="NZ_JH597773.1"/>
</dbReference>
<sequence length="718" mass="80310">MPVFELNIYAIPPWLSVLSGLLIAFLSFIRGRGAEESTLFGIVCLLWTALPGSYVVHYLPVNREVMLSSDRWMTSLYAFLPFFNILLFHRILRLRRRLLEVAFFVMSVLSSVLAQLPCFYTGLLEYSWGVIASGGPCFGLFGLYSASGTVYAIVLVALHLKQKTERLRRLKIQYILLALITGALLNLVNVLPLYGIDVYPLGNLTFIAMSIMAYGILKHRLMEVESLFSLTVMWIVTSLLIGIPNGIGLILFREYLAHLNTTEIILLGMAWFYANFVFVRRIQPMIDRLFHRHAYNLQKAESRLVNQILLLRSTSMMRQEFLSAIERAIGLAWADLLIREKGSNRFHGIQQAEVEVNDDVHDWFLGADHLCDRATVEIDPYYALIRSDLLDLFEKTKASSMVPLMQNGVLQGLLVFGGKANGKVLHRDEIAFIEHVKAAGAIALSNASLYQDLNELKDHLEGLVADRTAKLQRRTDQMTFELRLASVVQKSILPPAVQEPPGLRLAARMIPMMEVSGDFYYARPLSDRRYGVAIIDVSGHGMPAALLTSMIKTEIDRQFVDGRSTAEICSALGEELAPALAETGLYFTAFVGIIDRDSRRLHYTGCGHIPPVIVRSSKDLHILESRGVVLGSALIGVYQSQSTELHPGDRLFLFTDGLMDASDESGEAFGEERLYALMQSGARKPADEQLEEILVSVSGYRSNGSRSDDMTLMIVDVE</sequence>
<evidence type="ECO:0000256" key="2">
    <source>
        <dbReference type="SAM" id="Phobius"/>
    </source>
</evidence>
<reference evidence="4 5" key="1">
    <citation type="submission" date="2011-10" db="EMBL/GenBank/DDBJ databases">
        <title>The Improved High-Quality Draft genome of Leptonema illini DSM 21528.</title>
        <authorList>
            <consortium name="US DOE Joint Genome Institute (JGI-PGF)"/>
            <person name="Lucas S."/>
            <person name="Copeland A."/>
            <person name="Lapidus A."/>
            <person name="Glavina del Rio T."/>
            <person name="Dalin E."/>
            <person name="Tice H."/>
            <person name="Bruce D."/>
            <person name="Goodwin L."/>
            <person name="Pitluck S."/>
            <person name="Peters L."/>
            <person name="Mikhailova N."/>
            <person name="Held B."/>
            <person name="Kyrpides N."/>
            <person name="Mavromatis K."/>
            <person name="Ivanova N."/>
            <person name="Markowitz V."/>
            <person name="Cheng J.-F."/>
            <person name="Hugenholtz P."/>
            <person name="Woyke T."/>
            <person name="Wu D."/>
            <person name="Gronow S."/>
            <person name="Wellnitz S."/>
            <person name="Brambilla E.-M."/>
            <person name="Klenk H.-P."/>
            <person name="Eisen J.A."/>
        </authorList>
    </citation>
    <scope>NUCLEOTIDE SEQUENCE [LARGE SCALE GENOMIC DNA]</scope>
    <source>
        <strain evidence="4 5">DSM 21528</strain>
    </source>
</reference>
<name>H2CC95_9LEPT</name>
<feature type="transmembrane region" description="Helical" evidence="2">
    <location>
        <begin position="198"/>
        <end position="217"/>
    </location>
</feature>
<dbReference type="InterPro" id="IPR001932">
    <property type="entry name" value="PPM-type_phosphatase-like_dom"/>
</dbReference>
<dbReference type="InterPro" id="IPR029016">
    <property type="entry name" value="GAF-like_dom_sf"/>
</dbReference>
<dbReference type="SMART" id="SM00331">
    <property type="entry name" value="PP2C_SIG"/>
    <property type="match status" value="1"/>
</dbReference>
<feature type="transmembrane region" description="Helical" evidence="2">
    <location>
        <begin position="101"/>
        <end position="123"/>
    </location>
</feature>
<dbReference type="PANTHER" id="PTHR43156:SF2">
    <property type="entry name" value="STAGE II SPORULATION PROTEIN E"/>
    <property type="match status" value="1"/>
</dbReference>
<dbReference type="EMBL" id="JH597773">
    <property type="protein sequence ID" value="EHQ06352.1"/>
    <property type="molecule type" value="Genomic_DNA"/>
</dbReference>
<dbReference type="InterPro" id="IPR036457">
    <property type="entry name" value="PPM-type-like_dom_sf"/>
</dbReference>
<feature type="transmembrane region" description="Helical" evidence="2">
    <location>
        <begin position="172"/>
        <end position="192"/>
    </location>
</feature>
<organism evidence="4 5">
    <name type="scientific">Leptonema illini DSM 21528</name>
    <dbReference type="NCBI Taxonomy" id="929563"/>
    <lineage>
        <taxon>Bacteria</taxon>
        <taxon>Pseudomonadati</taxon>
        <taxon>Spirochaetota</taxon>
        <taxon>Spirochaetia</taxon>
        <taxon>Leptospirales</taxon>
        <taxon>Leptospiraceae</taxon>
        <taxon>Leptonema</taxon>
    </lineage>
</organism>
<feature type="transmembrane region" description="Helical" evidence="2">
    <location>
        <begin position="72"/>
        <end position="89"/>
    </location>
</feature>
<feature type="transmembrane region" description="Helical" evidence="2">
    <location>
        <begin position="38"/>
        <end position="60"/>
    </location>
</feature>
<dbReference type="Proteomes" id="UP000005737">
    <property type="component" value="Unassembled WGS sequence"/>
</dbReference>
<feature type="transmembrane region" description="Helical" evidence="2">
    <location>
        <begin position="6"/>
        <end position="26"/>
    </location>
</feature>
<feature type="domain" description="PPM-type phosphatase" evidence="3">
    <location>
        <begin position="500"/>
        <end position="717"/>
    </location>
</feature>
<keyword evidence="2" id="KW-1133">Transmembrane helix</keyword>
<protein>
    <submittedName>
        <fullName evidence="4">Protein serine/threonine phosphatase</fullName>
    </submittedName>
</protein>
<dbReference type="HOGENOM" id="CLU_384863_0_0_12"/>
<evidence type="ECO:0000256" key="1">
    <source>
        <dbReference type="ARBA" id="ARBA00022801"/>
    </source>
</evidence>
<dbReference type="Pfam" id="PF07228">
    <property type="entry name" value="SpoIIE"/>
    <property type="match status" value="1"/>
</dbReference>
<feature type="transmembrane region" description="Helical" evidence="2">
    <location>
        <begin position="229"/>
        <end position="252"/>
    </location>
</feature>
<keyword evidence="2" id="KW-0812">Transmembrane</keyword>
<feature type="transmembrane region" description="Helical" evidence="2">
    <location>
        <begin position="264"/>
        <end position="282"/>
    </location>
</feature>
<dbReference type="Gene3D" id="3.30.450.40">
    <property type="match status" value="1"/>
</dbReference>
<accession>H2CC95</accession>
<evidence type="ECO:0000313" key="5">
    <source>
        <dbReference type="Proteomes" id="UP000005737"/>
    </source>
</evidence>
<keyword evidence="5" id="KW-1185">Reference proteome</keyword>
<dbReference type="AlphaFoldDB" id="H2CC95"/>
<gene>
    <name evidence="4" type="ORF">Lepil_1668</name>
</gene>
<keyword evidence="2" id="KW-0472">Membrane</keyword>
<dbReference type="SUPFAM" id="SSF55781">
    <property type="entry name" value="GAF domain-like"/>
    <property type="match status" value="1"/>
</dbReference>
<proteinExistence type="predicted"/>
<dbReference type="STRING" id="183.GCA_002009735_02550"/>
<keyword evidence="1" id="KW-0378">Hydrolase</keyword>
<dbReference type="SUPFAM" id="SSF81606">
    <property type="entry name" value="PP2C-like"/>
    <property type="match status" value="1"/>
</dbReference>
<dbReference type="InterPro" id="IPR052016">
    <property type="entry name" value="Bact_Sigma-Reg"/>
</dbReference>